<proteinExistence type="predicted"/>
<organism evidence="1 2">
    <name type="scientific">Acinetobacter puyangensis</name>
    <dbReference type="NCBI Taxonomy" id="1096779"/>
    <lineage>
        <taxon>Bacteria</taxon>
        <taxon>Pseudomonadati</taxon>
        <taxon>Pseudomonadota</taxon>
        <taxon>Gammaproteobacteria</taxon>
        <taxon>Moraxellales</taxon>
        <taxon>Moraxellaceae</taxon>
        <taxon>Acinetobacter</taxon>
    </lineage>
</organism>
<dbReference type="RefSeq" id="WP_171294026.1">
    <property type="nucleotide sequence ID" value="NZ_BAABHT010000009.1"/>
</dbReference>
<reference evidence="2" key="1">
    <citation type="submission" date="2016-09" db="EMBL/GenBank/DDBJ databases">
        <authorList>
            <person name="Varghese N."/>
            <person name="Submissions S."/>
        </authorList>
    </citation>
    <scope>NUCLEOTIDE SEQUENCE [LARGE SCALE GENOMIC DNA]</scope>
    <source>
        <strain evidence="2">ANC 4466</strain>
    </source>
</reference>
<protein>
    <submittedName>
        <fullName evidence="1">Uncharacterized protein</fullName>
    </submittedName>
</protein>
<name>A0A240E8B1_9GAMM</name>
<dbReference type="EMBL" id="OANT01000004">
    <property type="protein sequence ID" value="SNX44964.1"/>
    <property type="molecule type" value="Genomic_DNA"/>
</dbReference>
<keyword evidence="2" id="KW-1185">Reference proteome</keyword>
<sequence length="57" mass="6488">MKRIMLTAILLSLYGITLSAPVTYKSVYKEPKKTATQPNYVAPDDRYPNRTHLFLSA</sequence>
<gene>
    <name evidence="1" type="ORF">SAMN05421731_104331</name>
</gene>
<accession>A0A240E8B1</accession>
<evidence type="ECO:0000313" key="2">
    <source>
        <dbReference type="Proteomes" id="UP000219042"/>
    </source>
</evidence>
<dbReference type="AlphaFoldDB" id="A0A240E8B1"/>
<dbReference type="Proteomes" id="UP000219042">
    <property type="component" value="Unassembled WGS sequence"/>
</dbReference>
<evidence type="ECO:0000313" key="1">
    <source>
        <dbReference type="EMBL" id="SNX44964.1"/>
    </source>
</evidence>